<keyword evidence="2" id="KW-1185">Reference proteome</keyword>
<reference evidence="2" key="1">
    <citation type="journal article" date="2024" name="Front. Bioeng. Biotechnol.">
        <title>Genome-scale model development and genomic sequencing of the oleaginous clade Lipomyces.</title>
        <authorList>
            <person name="Czajka J.J."/>
            <person name="Han Y."/>
            <person name="Kim J."/>
            <person name="Mondo S.J."/>
            <person name="Hofstad B.A."/>
            <person name="Robles A."/>
            <person name="Haridas S."/>
            <person name="Riley R."/>
            <person name="LaButti K."/>
            <person name="Pangilinan J."/>
            <person name="Andreopoulos W."/>
            <person name="Lipzen A."/>
            <person name="Yan J."/>
            <person name="Wang M."/>
            <person name="Ng V."/>
            <person name="Grigoriev I.V."/>
            <person name="Spatafora J.W."/>
            <person name="Magnuson J.K."/>
            <person name="Baker S.E."/>
            <person name="Pomraning K.R."/>
        </authorList>
    </citation>
    <scope>NUCLEOTIDE SEQUENCE [LARGE SCALE GENOMIC DNA]</scope>
    <source>
        <strain evidence="2">CBS 7786</strain>
    </source>
</reference>
<accession>A0ACC3SUI9</accession>
<name>A0ACC3SUI9_LIPKO</name>
<evidence type="ECO:0000313" key="2">
    <source>
        <dbReference type="Proteomes" id="UP001433508"/>
    </source>
</evidence>
<proteinExistence type="predicted"/>
<comment type="caution">
    <text evidence="1">The sequence shown here is derived from an EMBL/GenBank/DDBJ whole genome shotgun (WGS) entry which is preliminary data.</text>
</comment>
<organism evidence="1 2">
    <name type="scientific">Lipomyces kononenkoae</name>
    <name type="common">Yeast</name>
    <dbReference type="NCBI Taxonomy" id="34357"/>
    <lineage>
        <taxon>Eukaryota</taxon>
        <taxon>Fungi</taxon>
        <taxon>Dikarya</taxon>
        <taxon>Ascomycota</taxon>
        <taxon>Saccharomycotina</taxon>
        <taxon>Lipomycetes</taxon>
        <taxon>Lipomycetales</taxon>
        <taxon>Lipomycetaceae</taxon>
        <taxon>Lipomyces</taxon>
    </lineage>
</organism>
<dbReference type="Proteomes" id="UP001433508">
    <property type="component" value="Unassembled WGS sequence"/>
</dbReference>
<protein>
    <submittedName>
        <fullName evidence="1">Uncharacterized protein</fullName>
    </submittedName>
</protein>
<sequence>MVDALANYIVNRYPALAGLYRMFEPVVVGLMLGGAFVCPWDQLSSSLTALTEVEIHYQCKSETWHIFKSRLCLHTLALA</sequence>
<gene>
    <name evidence="1" type="ORF">V1525DRAFT_413105</name>
</gene>
<dbReference type="EMBL" id="MU971477">
    <property type="protein sequence ID" value="KAK9234427.1"/>
    <property type="molecule type" value="Genomic_DNA"/>
</dbReference>
<evidence type="ECO:0000313" key="1">
    <source>
        <dbReference type="EMBL" id="KAK9234427.1"/>
    </source>
</evidence>